<dbReference type="InterPro" id="IPR007569">
    <property type="entry name" value="DUF559"/>
</dbReference>
<sequence>MLPAVTVPGFPIAFRGSDAVAAGLVDWRVLHGAAFRRLLPDVYGLRGRSDPDLTLLSHAAYRWTRGDGVLCGFSAAELLGASCAPFGAPAEIAVPAGGLRSRAGVVVRRDRLHPGEVTEVGGLPVTTPLRTAFDLGCRLSLVEAVVAVDALARVHGFSPDLLLNFAVRYRRARGVRRLPDVLALADPKSGSPPETRLRLLLTRSGLPAPRVQHPVLDDDRLRAVWIDLAYPAHRVGIEYEGADHTRPERVLRDAGRYTRLVSAGWRIYRYTRFEIRDEPDRIVADVAGALGLTLGNHRTVR</sequence>
<dbReference type="EMBL" id="SHKL01000001">
    <property type="protein sequence ID" value="RZT83748.1"/>
    <property type="molecule type" value="Genomic_DNA"/>
</dbReference>
<accession>A0A4Q7USF1</accession>
<dbReference type="Pfam" id="PF04480">
    <property type="entry name" value="DUF559"/>
    <property type="match status" value="1"/>
</dbReference>
<dbReference type="Gene3D" id="3.40.960.10">
    <property type="entry name" value="VSR Endonuclease"/>
    <property type="match status" value="1"/>
</dbReference>
<evidence type="ECO:0000313" key="2">
    <source>
        <dbReference type="EMBL" id="RZT83748.1"/>
    </source>
</evidence>
<dbReference type="InterPro" id="IPR011335">
    <property type="entry name" value="Restrct_endonuc-II-like"/>
</dbReference>
<proteinExistence type="predicted"/>
<dbReference type="Proteomes" id="UP000291591">
    <property type="component" value="Unassembled WGS sequence"/>
</dbReference>
<evidence type="ECO:0000313" key="3">
    <source>
        <dbReference type="Proteomes" id="UP000291591"/>
    </source>
</evidence>
<organism evidence="2 3">
    <name type="scientific">Pseudonocardia sediminis</name>
    <dbReference type="NCBI Taxonomy" id="1397368"/>
    <lineage>
        <taxon>Bacteria</taxon>
        <taxon>Bacillati</taxon>
        <taxon>Actinomycetota</taxon>
        <taxon>Actinomycetes</taxon>
        <taxon>Pseudonocardiales</taxon>
        <taxon>Pseudonocardiaceae</taxon>
        <taxon>Pseudonocardia</taxon>
    </lineage>
</organism>
<dbReference type="SUPFAM" id="SSF52980">
    <property type="entry name" value="Restriction endonuclease-like"/>
    <property type="match status" value="1"/>
</dbReference>
<evidence type="ECO:0000259" key="1">
    <source>
        <dbReference type="Pfam" id="PF04480"/>
    </source>
</evidence>
<comment type="caution">
    <text evidence="2">The sequence shown here is derived from an EMBL/GenBank/DDBJ whole genome shotgun (WGS) entry which is preliminary data.</text>
</comment>
<dbReference type="AlphaFoldDB" id="A0A4Q7USF1"/>
<gene>
    <name evidence="2" type="ORF">EV383_0566</name>
</gene>
<feature type="domain" description="DUF559" evidence="1">
    <location>
        <begin position="226"/>
        <end position="287"/>
    </location>
</feature>
<name>A0A4Q7USF1_PSEST</name>
<keyword evidence="3" id="KW-1185">Reference proteome</keyword>
<protein>
    <submittedName>
        <fullName evidence="2">Uncharacterized protein DUF559</fullName>
    </submittedName>
</protein>
<reference evidence="2 3" key="1">
    <citation type="submission" date="2019-02" db="EMBL/GenBank/DDBJ databases">
        <title>Sequencing the genomes of 1000 actinobacteria strains.</title>
        <authorList>
            <person name="Klenk H.-P."/>
        </authorList>
    </citation>
    <scope>NUCLEOTIDE SEQUENCE [LARGE SCALE GENOMIC DNA]</scope>
    <source>
        <strain evidence="2 3">DSM 45779</strain>
    </source>
</reference>